<dbReference type="InterPro" id="IPR034732">
    <property type="entry name" value="EPHD"/>
</dbReference>
<feature type="domain" description="PHD-type" evidence="6">
    <location>
        <begin position="268"/>
        <end position="319"/>
    </location>
</feature>
<feature type="domain" description="PHD-type" evidence="6">
    <location>
        <begin position="1102"/>
        <end position="1151"/>
    </location>
</feature>
<dbReference type="Proteomes" id="UP001327560">
    <property type="component" value="Chromosome 9"/>
</dbReference>
<organism evidence="8 9">
    <name type="scientific">Canna indica</name>
    <name type="common">Indian-shot</name>
    <dbReference type="NCBI Taxonomy" id="4628"/>
    <lineage>
        <taxon>Eukaryota</taxon>
        <taxon>Viridiplantae</taxon>
        <taxon>Streptophyta</taxon>
        <taxon>Embryophyta</taxon>
        <taxon>Tracheophyta</taxon>
        <taxon>Spermatophyta</taxon>
        <taxon>Magnoliopsida</taxon>
        <taxon>Liliopsida</taxon>
        <taxon>Zingiberales</taxon>
        <taxon>Cannaceae</taxon>
        <taxon>Canna</taxon>
    </lineage>
</organism>
<reference evidence="8 9" key="1">
    <citation type="submission" date="2023-10" db="EMBL/GenBank/DDBJ databases">
        <title>Chromosome-scale genome assembly provides insights into flower coloration mechanisms of Canna indica.</title>
        <authorList>
            <person name="Li C."/>
        </authorList>
    </citation>
    <scope>NUCLEOTIDE SEQUENCE [LARGE SCALE GENOMIC DNA]</scope>
    <source>
        <tissue evidence="8">Flower</tissue>
    </source>
</reference>
<dbReference type="Pfam" id="PF13832">
    <property type="entry name" value="zf-HC5HC2H_2"/>
    <property type="match status" value="2"/>
</dbReference>
<feature type="region of interest" description="Disordered" evidence="5">
    <location>
        <begin position="765"/>
        <end position="790"/>
    </location>
</feature>
<feature type="domain" description="PHD-type" evidence="7">
    <location>
        <begin position="1171"/>
        <end position="1280"/>
    </location>
</feature>
<dbReference type="PANTHER" id="PTHR13793">
    <property type="entry name" value="PHD FINGER PROTEINS"/>
    <property type="match status" value="1"/>
</dbReference>
<dbReference type="EMBL" id="CP136898">
    <property type="protein sequence ID" value="WOL20037.1"/>
    <property type="molecule type" value="Genomic_DNA"/>
</dbReference>
<dbReference type="InterPro" id="IPR050701">
    <property type="entry name" value="Histone_Mod_Regulator"/>
</dbReference>
<dbReference type="PANTHER" id="PTHR13793:SF107">
    <property type="entry name" value="BROMODOMAIN-CONTAINING PROTEIN HOMOLOG"/>
    <property type="match status" value="1"/>
</dbReference>
<dbReference type="CDD" id="cd15492">
    <property type="entry name" value="PHD_BRPF_JADE_like"/>
    <property type="match status" value="1"/>
</dbReference>
<dbReference type="InterPro" id="IPR001965">
    <property type="entry name" value="Znf_PHD"/>
</dbReference>
<evidence type="ECO:0000256" key="5">
    <source>
        <dbReference type="SAM" id="MobiDB-lite"/>
    </source>
</evidence>
<dbReference type="PROSITE" id="PS50016">
    <property type="entry name" value="ZF_PHD_2"/>
    <property type="match status" value="2"/>
</dbReference>
<feature type="compositionally biased region" description="Basic and acidic residues" evidence="5">
    <location>
        <begin position="765"/>
        <end position="775"/>
    </location>
</feature>
<evidence type="ECO:0000259" key="6">
    <source>
        <dbReference type="PROSITE" id="PS50016"/>
    </source>
</evidence>
<evidence type="ECO:0000256" key="2">
    <source>
        <dbReference type="ARBA" id="ARBA00022771"/>
    </source>
</evidence>
<dbReference type="GO" id="GO:0006357">
    <property type="term" value="P:regulation of transcription by RNA polymerase II"/>
    <property type="evidence" value="ECO:0007669"/>
    <property type="project" value="TreeGrafter"/>
</dbReference>
<dbReference type="SMART" id="SM00249">
    <property type="entry name" value="PHD"/>
    <property type="match status" value="4"/>
</dbReference>
<feature type="region of interest" description="Disordered" evidence="5">
    <location>
        <begin position="72"/>
        <end position="103"/>
    </location>
</feature>
<dbReference type="InterPro" id="IPR011011">
    <property type="entry name" value="Znf_FYVE_PHD"/>
</dbReference>
<dbReference type="InterPro" id="IPR019786">
    <property type="entry name" value="Zinc_finger_PHD-type_CS"/>
</dbReference>
<dbReference type="InterPro" id="IPR019787">
    <property type="entry name" value="Znf_PHD-finger"/>
</dbReference>
<dbReference type="PROSITE" id="PS01359">
    <property type="entry name" value="ZF_PHD_1"/>
    <property type="match status" value="1"/>
</dbReference>
<evidence type="ECO:0000256" key="1">
    <source>
        <dbReference type="ARBA" id="ARBA00022723"/>
    </source>
</evidence>
<feature type="domain" description="PHD-type" evidence="7">
    <location>
        <begin position="335"/>
        <end position="459"/>
    </location>
</feature>
<proteinExistence type="predicted"/>
<evidence type="ECO:0000313" key="8">
    <source>
        <dbReference type="EMBL" id="WOL20037.1"/>
    </source>
</evidence>
<dbReference type="Gene3D" id="3.30.40.10">
    <property type="entry name" value="Zinc/RING finger domain, C3HC4 (zinc finger)"/>
    <property type="match status" value="4"/>
</dbReference>
<name>A0AAQ3L376_9LILI</name>
<keyword evidence="9" id="KW-1185">Reference proteome</keyword>
<keyword evidence="2 4" id="KW-0863">Zinc-finger</keyword>
<gene>
    <name evidence="8" type="ORF">Cni_G28839</name>
</gene>
<sequence>MPRRKMVDRVTNGQLGLGKELSPVAGAPEAAIHPGVGLLVQAQKALSFRSPFDAEDSAPRVPTLPSGLASFLSRASESHRKQKKPQGESAEKPSGNGKPPTVWDETEEYFRPLTLVDFDLLLPKLHSGFSSLSTFLAMPEAGNGTVDFKEDSNLDSAAVELSSILLPENEKVLSENHENEVEMVPVAAEVQPIGVDEVVIPNGETLPVQVGNDVQVGNGDSLSLHWLLGSKERFVLTSERPNKKRKLLGGDAGLDRLLQLPHLPSVVAPLCDFCCSAESTVKSNKLLHCNSCKVLVHQKCYGVHEVPEGVWFCNWCKQLEIPGKSSDMDGEISGIRPCLLCPKEGGALKMVRWDSPINISDATTKYAHLFCSLWTPEMHVKDTGAMELVVDVGGIEDTRKRLVCNVCKVKHGVCIRCSHGTCRTSFHPLCARESKHQMEIWGKFGCDNVELRAFCSKHSTFQDLRSAKDSNIMVVDDNSFDAKPSSAVQSNRNLPMLRFTRKNRDKITMQNENANLNSEKIVQMVPDLDENTLVSRLHPECGQAGPNAAIDSDGFNKNTIDVAATLRKLIGCGNINSGDVASEMGISLDSLQAALIGETTSFSPGLRLKIIKWLQNSSHFSTVQSPKVRRIPVISSDYKVKNTDCLNTAIENDLRNNHAGDEVTSVEVSDAVVVKSLPPRAGLKNNIRILKNNKALRSSGVASVLENGNGEIVDETNDIPTVICEGVKRNIDGKKHSNLIEASPNEPKLQDMQLMEDTFMAEEPIPHQDPFEGQKRSSSRIDINDSSDVEHKAKDAEEIVSYDDHASYQTDDANPMPNALERGWSTWSKKFDGGNVACSSKSNHENEGFGHFSNIHPLIKNKLLHMQNSLFFKTNDKSPPSNVCVEKPAFASKAASSICPFCNQQRLPCFCTGTKYRLDGTRFDQLSLAKSMGFLELSPEDEVEGEMVYLQAKLLDNDVAIRHNYEDLLLKIVRNLPHELSSSNKRKWDLILVNQYLREVREAKKRGRKERRHKEAQAVLAAAAAAAAASSRNPSLRKDTNDETISATQESPVKVNAATSRAGLQVPVVPRTREALRSSATKLSSDKHSLVFQMPDFLKDNALFCEICMRTETILNRVFICSSCKVSVHLDCYRRLKHPIGSWKCELCEDTLLPSASPENGTGGRDRNVTAAQCGLCGGVAGAMRKSADGQWVHALCAEWLLESSFRRGQENLVEGMDTILKEKDTCCICNHNIGLCLRCSHGQCSNTFHPSCARAAGFYMNTKATGASLKHKAYCGRHSIEQREIHYQQCATEDLKSLKQIRVEMEKLRLLCERIIKREKLKKELVVCSHDMLSTRRDYAAYSVLVRSSFFPRGDSSESATTSINNRSYSGTVQRSDEITVDSSVSSKPATRFSLNNRDLDRNTDDSSTSQLSFKWKLTNRTSLAGKQLPRRSTSIASRRSTEIAGKNAKTGKTETFQKELVMTSDQASMQNQRLPKGFFYIPVGSLSKETTLTQDLESCEPQEPGG</sequence>
<dbReference type="Pfam" id="PF13831">
    <property type="entry name" value="PHD_2"/>
    <property type="match status" value="1"/>
</dbReference>
<dbReference type="PROSITE" id="PS51805">
    <property type="entry name" value="EPHD"/>
    <property type="match status" value="2"/>
</dbReference>
<evidence type="ECO:0000313" key="9">
    <source>
        <dbReference type="Proteomes" id="UP001327560"/>
    </source>
</evidence>
<dbReference type="GO" id="GO:0008270">
    <property type="term" value="F:zinc ion binding"/>
    <property type="evidence" value="ECO:0007669"/>
    <property type="project" value="UniProtKB-KW"/>
</dbReference>
<dbReference type="SUPFAM" id="SSF57903">
    <property type="entry name" value="FYVE/PHD zinc finger"/>
    <property type="match status" value="2"/>
</dbReference>
<dbReference type="InterPro" id="IPR013083">
    <property type="entry name" value="Znf_RING/FYVE/PHD"/>
</dbReference>
<accession>A0AAQ3L376</accession>
<evidence type="ECO:0000259" key="7">
    <source>
        <dbReference type="PROSITE" id="PS51805"/>
    </source>
</evidence>
<evidence type="ECO:0000256" key="3">
    <source>
        <dbReference type="ARBA" id="ARBA00022833"/>
    </source>
</evidence>
<protein>
    <recommendedName>
        <fullName evidence="10">PHD finger family protein</fullName>
    </recommendedName>
</protein>
<evidence type="ECO:0008006" key="10">
    <source>
        <dbReference type="Google" id="ProtNLM"/>
    </source>
</evidence>
<evidence type="ECO:0000256" key="4">
    <source>
        <dbReference type="PROSITE-ProRule" id="PRU00146"/>
    </source>
</evidence>
<feature type="region of interest" description="Disordered" evidence="5">
    <location>
        <begin position="1429"/>
        <end position="1453"/>
    </location>
</feature>
<dbReference type="CDD" id="cd15489">
    <property type="entry name" value="PHD_SF"/>
    <property type="match status" value="1"/>
</dbReference>
<feature type="region of interest" description="Disordered" evidence="5">
    <location>
        <begin position="1030"/>
        <end position="1052"/>
    </location>
</feature>
<keyword evidence="1" id="KW-0479">Metal-binding</keyword>
<keyword evidence="3" id="KW-0862">Zinc</keyword>
<dbReference type="CDD" id="cd15571">
    <property type="entry name" value="ePHD"/>
    <property type="match status" value="2"/>
</dbReference>